<protein>
    <submittedName>
        <fullName evidence="1">Glycosyltransferase</fullName>
        <ecNumber evidence="1">2.4.-.-</ecNumber>
    </submittedName>
</protein>
<evidence type="ECO:0000313" key="1">
    <source>
        <dbReference type="EMBL" id="MEL0615916.1"/>
    </source>
</evidence>
<gene>
    <name evidence="1" type="ORF">V6243_03665</name>
</gene>
<organism evidence="1 2">
    <name type="scientific">Cobetia marina</name>
    <name type="common">Deleya marina</name>
    <dbReference type="NCBI Taxonomy" id="28258"/>
    <lineage>
        <taxon>Bacteria</taxon>
        <taxon>Pseudomonadati</taxon>
        <taxon>Pseudomonadota</taxon>
        <taxon>Gammaproteobacteria</taxon>
        <taxon>Oceanospirillales</taxon>
        <taxon>Halomonadaceae</taxon>
        <taxon>Cobetia</taxon>
    </lineage>
</organism>
<dbReference type="Proteomes" id="UP001378242">
    <property type="component" value="Unassembled WGS sequence"/>
</dbReference>
<dbReference type="RefSeq" id="WP_341541893.1">
    <property type="nucleotide sequence ID" value="NZ_JBAKAP010000003.1"/>
</dbReference>
<keyword evidence="2" id="KW-1185">Reference proteome</keyword>
<dbReference type="EC" id="2.4.-.-" evidence="1"/>
<name>A0ABU9GBS1_COBMA</name>
<proteinExistence type="predicted"/>
<keyword evidence="1" id="KW-0808">Transferase</keyword>
<dbReference type="Gene3D" id="3.40.50.2000">
    <property type="entry name" value="Glycogen Phosphorylase B"/>
    <property type="match status" value="1"/>
</dbReference>
<dbReference type="SUPFAM" id="SSF53756">
    <property type="entry name" value="UDP-Glycosyltransferase/glycogen phosphorylase"/>
    <property type="match status" value="1"/>
</dbReference>
<dbReference type="GO" id="GO:0016757">
    <property type="term" value="F:glycosyltransferase activity"/>
    <property type="evidence" value="ECO:0007669"/>
    <property type="project" value="UniProtKB-KW"/>
</dbReference>
<accession>A0ABU9GBS1</accession>
<evidence type="ECO:0000313" key="2">
    <source>
        <dbReference type="Proteomes" id="UP001378242"/>
    </source>
</evidence>
<dbReference type="EMBL" id="JBAKAP010000003">
    <property type="protein sequence ID" value="MEL0615916.1"/>
    <property type="molecule type" value="Genomic_DNA"/>
</dbReference>
<keyword evidence="1" id="KW-0328">Glycosyltransferase</keyword>
<comment type="caution">
    <text evidence="1">The sequence shown here is derived from an EMBL/GenBank/DDBJ whole genome shotgun (WGS) entry which is preliminary data.</text>
</comment>
<sequence>MLAEASSLAGVRWVVLSDGARPTEDIYFLESAAPALRGQGAVIERFETRRYRLPARLALRRLAGANLLIVRSLGERWVQLIERHRARFGRIVYLIDDDLGSVKHTPGLPEAYVKRLSGLAERQPALLALADEVVACCDSLVAQMGHEHANVSLLTPPMLTSSIELADFTQPDWTIGYHGTRAHREDIAHLAPALTSVMETDPRVRLEVMMGRHVPDALAGIARLETPEALPWKAFQHYQATRRIQIGLAPLLETPFNRGKSWIKFLDIAAMGGVGIYSRRAPYTEIVEHGVDGLLVGDDPAEWQTALERLLGDRQATEAMAQRARHKAGVIGDLHESVAFWKARSRESS</sequence>
<reference evidence="1 2" key="1">
    <citation type="submission" date="2024-02" db="EMBL/GenBank/DDBJ databases">
        <title>Bacteria isolated from the canopy kelp, Nereocystis luetkeana.</title>
        <authorList>
            <person name="Pfister C.A."/>
            <person name="Younker I.T."/>
            <person name="Light S.H."/>
        </authorList>
    </citation>
    <scope>NUCLEOTIDE SEQUENCE [LARGE SCALE GENOMIC DNA]</scope>
    <source>
        <strain evidence="1 2">TI.5.07</strain>
    </source>
</reference>